<dbReference type="Gramene" id="EFJ15419">
    <property type="protein sequence ID" value="EFJ15419"/>
    <property type="gene ID" value="SELMODRAFT_19035"/>
</dbReference>
<dbReference type="PANTHER" id="PTHR22893">
    <property type="entry name" value="NADH OXIDOREDUCTASE-RELATED"/>
    <property type="match status" value="1"/>
</dbReference>
<dbReference type="EMBL" id="GL377623">
    <property type="protein sequence ID" value="EFJ15419.1"/>
    <property type="molecule type" value="Genomic_DNA"/>
</dbReference>
<evidence type="ECO:0000256" key="3">
    <source>
        <dbReference type="ARBA" id="ARBA00022630"/>
    </source>
</evidence>
<keyword evidence="5" id="KW-0521">NADP</keyword>
<dbReference type="GO" id="GO:0016491">
    <property type="term" value="F:oxidoreductase activity"/>
    <property type="evidence" value="ECO:0007669"/>
    <property type="project" value="InterPro"/>
</dbReference>
<dbReference type="InParanoid" id="D8SJA8"/>
<dbReference type="STRING" id="88036.D8SJA8"/>
<evidence type="ECO:0000256" key="4">
    <source>
        <dbReference type="ARBA" id="ARBA00022643"/>
    </source>
</evidence>
<feature type="non-terminal residue" evidence="7">
    <location>
        <position position="1"/>
    </location>
</feature>
<dbReference type="InterPro" id="IPR001155">
    <property type="entry name" value="OxRdtase_FMN_N"/>
</dbReference>
<evidence type="ECO:0000313" key="7">
    <source>
        <dbReference type="EMBL" id="EFJ15419.1"/>
    </source>
</evidence>
<dbReference type="KEGG" id="smo:SELMODRAFT_19035"/>
<dbReference type="Gene3D" id="3.20.20.70">
    <property type="entry name" value="Aldolase class I"/>
    <property type="match status" value="1"/>
</dbReference>
<sequence>VVPLTRCRSYNYLPQPQAAVYSAQRTTRGGLLIAEATAVSTSGLGYISKQPGIWSEEQVE</sequence>
<keyword evidence="4" id="KW-0288">FMN</keyword>
<comment type="similarity">
    <text evidence="2">Belongs to the NADH:flavin oxidoreductase/NADH oxidase family.</text>
</comment>
<dbReference type="AlphaFoldDB" id="D8SJA8"/>
<evidence type="ECO:0000256" key="2">
    <source>
        <dbReference type="ARBA" id="ARBA00005979"/>
    </source>
</evidence>
<evidence type="ECO:0000256" key="5">
    <source>
        <dbReference type="ARBA" id="ARBA00022857"/>
    </source>
</evidence>
<reference evidence="7 8" key="1">
    <citation type="journal article" date="2011" name="Science">
        <title>The Selaginella genome identifies genetic changes associated with the evolution of vascular plants.</title>
        <authorList>
            <person name="Banks J.A."/>
            <person name="Nishiyama T."/>
            <person name="Hasebe M."/>
            <person name="Bowman J.L."/>
            <person name="Gribskov M."/>
            <person name="dePamphilis C."/>
            <person name="Albert V.A."/>
            <person name="Aono N."/>
            <person name="Aoyama T."/>
            <person name="Ambrose B.A."/>
            <person name="Ashton N.W."/>
            <person name="Axtell M.J."/>
            <person name="Barker E."/>
            <person name="Barker M.S."/>
            <person name="Bennetzen J.L."/>
            <person name="Bonawitz N.D."/>
            <person name="Chapple C."/>
            <person name="Cheng C."/>
            <person name="Correa L.G."/>
            <person name="Dacre M."/>
            <person name="DeBarry J."/>
            <person name="Dreyer I."/>
            <person name="Elias M."/>
            <person name="Engstrom E.M."/>
            <person name="Estelle M."/>
            <person name="Feng L."/>
            <person name="Finet C."/>
            <person name="Floyd S.K."/>
            <person name="Frommer W.B."/>
            <person name="Fujita T."/>
            <person name="Gramzow L."/>
            <person name="Gutensohn M."/>
            <person name="Harholt J."/>
            <person name="Hattori M."/>
            <person name="Heyl A."/>
            <person name="Hirai T."/>
            <person name="Hiwatashi Y."/>
            <person name="Ishikawa M."/>
            <person name="Iwata M."/>
            <person name="Karol K.G."/>
            <person name="Koehler B."/>
            <person name="Kolukisaoglu U."/>
            <person name="Kubo M."/>
            <person name="Kurata T."/>
            <person name="Lalonde S."/>
            <person name="Li K."/>
            <person name="Li Y."/>
            <person name="Litt A."/>
            <person name="Lyons E."/>
            <person name="Manning G."/>
            <person name="Maruyama T."/>
            <person name="Michael T.P."/>
            <person name="Mikami K."/>
            <person name="Miyazaki S."/>
            <person name="Morinaga S."/>
            <person name="Murata T."/>
            <person name="Mueller-Roeber B."/>
            <person name="Nelson D.R."/>
            <person name="Obara M."/>
            <person name="Oguri Y."/>
            <person name="Olmstead R.G."/>
            <person name="Onodera N."/>
            <person name="Petersen B.L."/>
            <person name="Pils B."/>
            <person name="Prigge M."/>
            <person name="Rensing S.A."/>
            <person name="Riano-Pachon D.M."/>
            <person name="Roberts A.W."/>
            <person name="Sato Y."/>
            <person name="Scheller H.V."/>
            <person name="Schulz B."/>
            <person name="Schulz C."/>
            <person name="Shakirov E.V."/>
            <person name="Shibagaki N."/>
            <person name="Shinohara N."/>
            <person name="Shippen D.E."/>
            <person name="Soerensen I."/>
            <person name="Sotooka R."/>
            <person name="Sugimoto N."/>
            <person name="Sugita M."/>
            <person name="Sumikawa N."/>
            <person name="Tanurdzic M."/>
            <person name="Theissen G."/>
            <person name="Ulvskov P."/>
            <person name="Wakazuki S."/>
            <person name="Weng J.K."/>
            <person name="Willats W.W."/>
            <person name="Wipf D."/>
            <person name="Wolf P.G."/>
            <person name="Yang L."/>
            <person name="Zimmer A.D."/>
            <person name="Zhu Q."/>
            <person name="Mitros T."/>
            <person name="Hellsten U."/>
            <person name="Loque D."/>
            <person name="Otillar R."/>
            <person name="Salamov A."/>
            <person name="Schmutz J."/>
            <person name="Shapiro H."/>
            <person name="Lindquist E."/>
            <person name="Lucas S."/>
            <person name="Rokhsar D."/>
            <person name="Grigoriev I.V."/>
        </authorList>
    </citation>
    <scope>NUCLEOTIDE SEQUENCE [LARGE SCALE GENOMIC DNA]</scope>
</reference>
<dbReference type="SUPFAM" id="SSF51395">
    <property type="entry name" value="FMN-linked oxidoreductases"/>
    <property type="match status" value="1"/>
</dbReference>
<gene>
    <name evidence="7" type="ORF">SELMODRAFT_19035</name>
</gene>
<organism evidence="8">
    <name type="scientific">Selaginella moellendorffii</name>
    <name type="common">Spikemoss</name>
    <dbReference type="NCBI Taxonomy" id="88036"/>
    <lineage>
        <taxon>Eukaryota</taxon>
        <taxon>Viridiplantae</taxon>
        <taxon>Streptophyta</taxon>
        <taxon>Embryophyta</taxon>
        <taxon>Tracheophyta</taxon>
        <taxon>Lycopodiopsida</taxon>
        <taxon>Selaginellales</taxon>
        <taxon>Selaginellaceae</taxon>
        <taxon>Selaginella</taxon>
    </lineage>
</organism>
<dbReference type="GO" id="GO:0010181">
    <property type="term" value="F:FMN binding"/>
    <property type="evidence" value="ECO:0007669"/>
    <property type="project" value="InterPro"/>
</dbReference>
<proteinExistence type="inferred from homology"/>
<dbReference type="InterPro" id="IPR045247">
    <property type="entry name" value="Oye-like"/>
</dbReference>
<keyword evidence="8" id="KW-1185">Reference proteome</keyword>
<dbReference type="eggNOG" id="KOG0134">
    <property type="taxonomic scope" value="Eukaryota"/>
</dbReference>
<name>D8SJA8_SELML</name>
<dbReference type="HOGENOM" id="CLU_2948830_0_0_1"/>
<comment type="cofactor">
    <cofactor evidence="1">
        <name>FMN</name>
        <dbReference type="ChEBI" id="CHEBI:58210"/>
    </cofactor>
</comment>
<dbReference type="InterPro" id="IPR013785">
    <property type="entry name" value="Aldolase_TIM"/>
</dbReference>
<evidence type="ECO:0000259" key="6">
    <source>
        <dbReference type="Pfam" id="PF00724"/>
    </source>
</evidence>
<dbReference type="Proteomes" id="UP000001514">
    <property type="component" value="Unassembled WGS sequence"/>
</dbReference>
<feature type="non-terminal residue" evidence="7">
    <location>
        <position position="60"/>
    </location>
</feature>
<feature type="domain" description="NADH:flavin oxidoreductase/NADH oxidase N-terminal" evidence="6">
    <location>
        <begin position="2"/>
        <end position="60"/>
    </location>
</feature>
<evidence type="ECO:0000256" key="1">
    <source>
        <dbReference type="ARBA" id="ARBA00001917"/>
    </source>
</evidence>
<evidence type="ECO:0000313" key="8">
    <source>
        <dbReference type="Proteomes" id="UP000001514"/>
    </source>
</evidence>
<protein>
    <recommendedName>
        <fullName evidence="6">NADH:flavin oxidoreductase/NADH oxidase N-terminal domain-containing protein</fullName>
    </recommendedName>
</protein>
<dbReference type="OMA" id="GYISKQP"/>
<accession>D8SJA8</accession>
<dbReference type="Pfam" id="PF00724">
    <property type="entry name" value="Oxidored_FMN"/>
    <property type="match status" value="1"/>
</dbReference>
<dbReference type="PANTHER" id="PTHR22893:SF91">
    <property type="entry name" value="NADPH DEHYDROGENASE 2-RELATED"/>
    <property type="match status" value="1"/>
</dbReference>
<keyword evidence="3" id="KW-0285">Flavoprotein</keyword>